<evidence type="ECO:0000313" key="4">
    <source>
        <dbReference type="EMBL" id="KAF3437950.1"/>
    </source>
</evidence>
<keyword evidence="3" id="KW-0012">Acyltransferase</keyword>
<dbReference type="PANTHER" id="PTHR31623">
    <property type="entry name" value="F21J9.9"/>
    <property type="match status" value="1"/>
</dbReference>
<accession>A0A8K0GX91</accession>
<dbReference type="Proteomes" id="UP000796880">
    <property type="component" value="Unassembled WGS sequence"/>
</dbReference>
<evidence type="ECO:0000256" key="3">
    <source>
        <dbReference type="ARBA" id="ARBA00023315"/>
    </source>
</evidence>
<proteinExistence type="inferred from homology"/>
<dbReference type="AlphaFoldDB" id="A0A8K0GX91"/>
<sequence>MKIEIVSSETIKPSSPTPINLRSFKLSVMDQLAVPVYAPIAFFYPAAPAEASEKLKKSLSETLTHFYPLAGRIKDNITVIECNDDGAVYVEARVHGVLLSDFLQQPDWRGLNQFIPVDPYSPESVTGPLLVVQASFLECGGLVMGLCMSHKFADGITGSAFIRAWAAITHNGDDKLTPSLLPHFDTTAFRYLNNVRRDDDISIHKAQLGKLEDHDKVDDNHVIARRSVFVTKRFVFDASKVVALKAKAASETVHGVLLSDFLQKPDWRGLNQFIPVDPFSPESLTGPLLVVQASFFDCGGLVIGLCISHKFADGITGSAFIRGWAAITHNDDDKLTPSLLPHFDATAFRYLDDRRDDISIFKPQLRNLRDQEKAKAASETVEQPSRVEAVASLIWGCVIAASTRSNFKLRHQMLEMSVNLRKRVEPPLQKNSIGNLRSGTIVEAKGDNNCMIKDLAAELRKGVKEFCESKAKKLGSRDPDDAFEIVFQHLKVGADFRRSKVTKIFSFTSWCNFKFYEADFGWNKPIWVSIAAEPPVNLLILRDTRDGGGVEAWVTLTKQEMALFECEPQLLQFASLNPSVSL</sequence>
<dbReference type="Gene3D" id="3.30.559.10">
    <property type="entry name" value="Chloramphenicol acetyltransferase-like domain"/>
    <property type="match status" value="3"/>
</dbReference>
<keyword evidence="5" id="KW-1185">Reference proteome</keyword>
<dbReference type="OrthoDB" id="1932220at2759"/>
<comment type="similarity">
    <text evidence="1">Belongs to the plant acyltransferase family.</text>
</comment>
<evidence type="ECO:0000256" key="1">
    <source>
        <dbReference type="ARBA" id="ARBA00009861"/>
    </source>
</evidence>
<dbReference type="GO" id="GO:0016746">
    <property type="term" value="F:acyltransferase activity"/>
    <property type="evidence" value="ECO:0007669"/>
    <property type="project" value="UniProtKB-KW"/>
</dbReference>
<dbReference type="InterPro" id="IPR023213">
    <property type="entry name" value="CAT-like_dom_sf"/>
</dbReference>
<reference evidence="4" key="1">
    <citation type="submission" date="2020-03" db="EMBL/GenBank/DDBJ databases">
        <title>A high-quality chromosome-level genome assembly of a woody plant with both climbing and erect habits, Rhamnella rubrinervis.</title>
        <authorList>
            <person name="Lu Z."/>
            <person name="Yang Y."/>
            <person name="Zhu X."/>
            <person name="Sun Y."/>
        </authorList>
    </citation>
    <scope>NUCLEOTIDE SEQUENCE</scope>
    <source>
        <strain evidence="4">BYM</strain>
        <tissue evidence="4">Leaf</tissue>
    </source>
</reference>
<evidence type="ECO:0000313" key="5">
    <source>
        <dbReference type="Proteomes" id="UP000796880"/>
    </source>
</evidence>
<name>A0A8K0GX91_9ROSA</name>
<protein>
    <submittedName>
        <fullName evidence="4">Uncharacterized protein</fullName>
    </submittedName>
</protein>
<comment type="caution">
    <text evidence="4">The sequence shown here is derived from an EMBL/GenBank/DDBJ whole genome shotgun (WGS) entry which is preliminary data.</text>
</comment>
<organism evidence="4 5">
    <name type="scientific">Rhamnella rubrinervis</name>
    <dbReference type="NCBI Taxonomy" id="2594499"/>
    <lineage>
        <taxon>Eukaryota</taxon>
        <taxon>Viridiplantae</taxon>
        <taxon>Streptophyta</taxon>
        <taxon>Embryophyta</taxon>
        <taxon>Tracheophyta</taxon>
        <taxon>Spermatophyta</taxon>
        <taxon>Magnoliopsida</taxon>
        <taxon>eudicotyledons</taxon>
        <taxon>Gunneridae</taxon>
        <taxon>Pentapetalae</taxon>
        <taxon>rosids</taxon>
        <taxon>fabids</taxon>
        <taxon>Rosales</taxon>
        <taxon>Rhamnaceae</taxon>
        <taxon>rhamnoid group</taxon>
        <taxon>Rhamneae</taxon>
        <taxon>Rhamnella</taxon>
    </lineage>
</organism>
<dbReference type="Pfam" id="PF02458">
    <property type="entry name" value="Transferase"/>
    <property type="match status" value="3"/>
</dbReference>
<evidence type="ECO:0000256" key="2">
    <source>
        <dbReference type="ARBA" id="ARBA00022679"/>
    </source>
</evidence>
<dbReference type="PANTHER" id="PTHR31623:SF17">
    <property type="entry name" value="F21J9.9"/>
    <property type="match status" value="1"/>
</dbReference>
<dbReference type="EMBL" id="VOIH02000009">
    <property type="protein sequence ID" value="KAF3437950.1"/>
    <property type="molecule type" value="Genomic_DNA"/>
</dbReference>
<keyword evidence="2" id="KW-0808">Transferase</keyword>
<gene>
    <name evidence="4" type="ORF">FNV43_RR20706</name>
</gene>